<dbReference type="GO" id="GO:1990281">
    <property type="term" value="C:efflux pump complex"/>
    <property type="evidence" value="ECO:0007669"/>
    <property type="project" value="TreeGrafter"/>
</dbReference>
<gene>
    <name evidence="7" type="ORF">HMPREF0446_00948</name>
</gene>
<dbReference type="Gene3D" id="2.40.50.100">
    <property type="match status" value="1"/>
</dbReference>
<feature type="domain" description="YknX-like C-terminal permuted SH3-like" evidence="5">
    <location>
        <begin position="326"/>
        <end position="391"/>
    </location>
</feature>
<feature type="compositionally biased region" description="Polar residues" evidence="2">
    <location>
        <begin position="266"/>
        <end position="276"/>
    </location>
</feature>
<dbReference type="Gene3D" id="2.40.420.20">
    <property type="match status" value="1"/>
</dbReference>
<dbReference type="OrthoDB" id="2291050at2"/>
<protein>
    <submittedName>
        <fullName evidence="7">Uncharacterized protein</fullName>
    </submittedName>
</protein>
<feature type="compositionally biased region" description="Basic and acidic residues" evidence="2">
    <location>
        <begin position="126"/>
        <end position="141"/>
    </location>
</feature>
<dbReference type="Proteomes" id="UP000002939">
    <property type="component" value="Unassembled WGS sequence"/>
</dbReference>
<reference evidence="7" key="2">
    <citation type="submission" date="2011-10" db="EMBL/GenBank/DDBJ databases">
        <title>The Genome Sequence of Granulicatella elegans ATCC 700633.</title>
        <authorList>
            <consortium name="The Broad Institute Genome Sequencing Platform"/>
            <consortium name="The Broad Institute Genome Sequencing Center for Infectious Disease"/>
            <person name="Earl A."/>
            <person name="Ward D."/>
            <person name="Feldgarden M."/>
            <person name="Gevers D."/>
            <person name="Sibley C.D."/>
            <person name="Field T.R."/>
            <person name="Grinwis M."/>
            <person name="Eshaghurshan C.S."/>
            <person name="Surette M.G."/>
            <person name="Young S.K."/>
            <person name="Zeng Q."/>
            <person name="Gargeya S."/>
            <person name="Fitzgerald M."/>
            <person name="Haas B."/>
            <person name="Abouelleil A."/>
            <person name="Alvarado L."/>
            <person name="Arachchi H.M."/>
            <person name="Berlin A."/>
            <person name="Brown A."/>
            <person name="Chapman S.B."/>
            <person name="Chen Z."/>
            <person name="Dunbar C."/>
            <person name="Freedman E."/>
            <person name="Gearin G."/>
            <person name="Goldberg J."/>
            <person name="Griggs A."/>
            <person name="Gujja S."/>
            <person name="Heiman D."/>
            <person name="Howarth C."/>
            <person name="Larson L."/>
            <person name="Lui A."/>
            <person name="MacDonald P.J.P."/>
            <person name="Montmayeur A."/>
            <person name="Murphy C."/>
            <person name="Neiman D."/>
            <person name="Pearson M."/>
            <person name="Priest M."/>
            <person name="Roberts A."/>
            <person name="Saif S."/>
            <person name="Shea T."/>
            <person name="Shenoy N."/>
            <person name="Sisk P."/>
            <person name="Stolte C."/>
            <person name="Sykes S."/>
            <person name="Wortman J."/>
            <person name="Nusbaum C."/>
            <person name="Birren B."/>
        </authorList>
    </citation>
    <scope>NUCLEOTIDE SEQUENCE [LARGE SCALE GENOMIC DNA]</scope>
    <source>
        <strain evidence="7">ATCC 700633</strain>
    </source>
</reference>
<dbReference type="GO" id="GO:0015562">
    <property type="term" value="F:efflux transmembrane transporter activity"/>
    <property type="evidence" value="ECO:0007669"/>
    <property type="project" value="TreeGrafter"/>
</dbReference>
<keyword evidence="3" id="KW-0812">Transmembrane</keyword>
<evidence type="ECO:0000259" key="5">
    <source>
        <dbReference type="Pfam" id="PF25989"/>
    </source>
</evidence>
<feature type="transmembrane region" description="Helical" evidence="3">
    <location>
        <begin position="7"/>
        <end position="26"/>
    </location>
</feature>
<keyword evidence="3" id="KW-0472">Membrane</keyword>
<feature type="region of interest" description="Disordered" evidence="2">
    <location>
        <begin position="126"/>
        <end position="152"/>
    </location>
</feature>
<accession>D0BLU5</accession>
<dbReference type="PANTHER" id="PTHR30469">
    <property type="entry name" value="MULTIDRUG RESISTANCE PROTEIN MDTA"/>
    <property type="match status" value="1"/>
</dbReference>
<reference evidence="7" key="1">
    <citation type="submission" date="2009-09" db="EMBL/GenBank/DDBJ databases">
        <authorList>
            <consortium name="The Broad Institute Genome Sequencing Platform"/>
            <person name="Ward D."/>
            <person name="Feldgarden M."/>
            <person name="Earl A."/>
            <person name="Young S.K."/>
            <person name="Zeng Q."/>
            <person name="Koehrsen M."/>
            <person name="Alvarado L."/>
            <person name="Berlin A."/>
            <person name="Bochicchio J."/>
            <person name="Borenstein D."/>
            <person name="Chapman S.B."/>
            <person name="Chen Z."/>
            <person name="Engels R."/>
            <person name="Freedman E."/>
            <person name="Gellesch M."/>
            <person name="Goldberg J."/>
            <person name="Griggs A."/>
            <person name="Gujja S."/>
            <person name="Heilman E."/>
            <person name="Heiman D."/>
            <person name="Hepburn T."/>
            <person name="Howarth C."/>
            <person name="Jen D."/>
            <person name="Larson L."/>
            <person name="Lewis B."/>
            <person name="Mehta T."/>
            <person name="Park D."/>
            <person name="Pearson M."/>
            <person name="Roberts A."/>
            <person name="Saif S."/>
            <person name="Shea T."/>
            <person name="Shenoy N."/>
            <person name="Sisk P."/>
            <person name="Stolte C."/>
            <person name="Sykes S."/>
            <person name="Thomson T."/>
            <person name="Walk T."/>
            <person name="White J."/>
            <person name="Yandava C."/>
            <person name="Sibley C.D."/>
            <person name="Field T.R."/>
            <person name="Grinwis M."/>
            <person name="Eshaghurshan C.S."/>
            <person name="Surette M.G."/>
            <person name="Haas B."/>
            <person name="Nusbaum C."/>
            <person name="Birren B."/>
        </authorList>
    </citation>
    <scope>NUCLEOTIDE SEQUENCE [LARGE SCALE GENOMIC DNA]</scope>
    <source>
        <strain evidence="7">ATCC 700633</strain>
    </source>
</reference>
<organism evidence="7 8">
    <name type="scientific">Granulicatella elegans ATCC 700633</name>
    <dbReference type="NCBI Taxonomy" id="626369"/>
    <lineage>
        <taxon>Bacteria</taxon>
        <taxon>Bacillati</taxon>
        <taxon>Bacillota</taxon>
        <taxon>Bacilli</taxon>
        <taxon>Lactobacillales</taxon>
        <taxon>Carnobacteriaceae</taxon>
        <taxon>Granulicatella</taxon>
    </lineage>
</organism>
<dbReference type="InterPro" id="IPR058636">
    <property type="entry name" value="Beta-barrel_YknX"/>
</dbReference>
<evidence type="ECO:0000256" key="3">
    <source>
        <dbReference type="SAM" id="Phobius"/>
    </source>
</evidence>
<dbReference type="eggNOG" id="COG0845">
    <property type="taxonomic scope" value="Bacteria"/>
</dbReference>
<evidence type="ECO:0000259" key="6">
    <source>
        <dbReference type="Pfam" id="PF25990"/>
    </source>
</evidence>
<evidence type="ECO:0000313" key="8">
    <source>
        <dbReference type="Proteomes" id="UP000002939"/>
    </source>
</evidence>
<dbReference type="Pfam" id="PF25989">
    <property type="entry name" value="YknX_C"/>
    <property type="match status" value="1"/>
</dbReference>
<dbReference type="HOGENOM" id="CLU_018816_19_0_9"/>
<dbReference type="Pfam" id="PF25984">
    <property type="entry name" value="BSH_YknX"/>
    <property type="match status" value="1"/>
</dbReference>
<name>D0BLU5_9LACT</name>
<feature type="region of interest" description="Disordered" evidence="2">
    <location>
        <begin position="266"/>
        <end position="295"/>
    </location>
</feature>
<dbReference type="InterPro" id="IPR058639">
    <property type="entry name" value="BSH_YknX-like"/>
</dbReference>
<proteinExistence type="predicted"/>
<evidence type="ECO:0000256" key="1">
    <source>
        <dbReference type="SAM" id="Coils"/>
    </source>
</evidence>
<feature type="compositionally biased region" description="Low complexity" evidence="2">
    <location>
        <begin position="143"/>
        <end position="152"/>
    </location>
</feature>
<dbReference type="STRING" id="626369.HMPREF0446_00948"/>
<evidence type="ECO:0000313" key="7">
    <source>
        <dbReference type="EMBL" id="EEW92960.1"/>
    </source>
</evidence>
<comment type="caution">
    <text evidence="7">The sequence shown here is derived from an EMBL/GenBank/DDBJ whole genome shotgun (WGS) entry which is preliminary data.</text>
</comment>
<keyword evidence="8" id="KW-1185">Reference proteome</keyword>
<feature type="coiled-coil region" evidence="1">
    <location>
        <begin position="168"/>
        <end position="195"/>
    </location>
</feature>
<evidence type="ECO:0000256" key="2">
    <source>
        <dbReference type="SAM" id="MobiDB-lite"/>
    </source>
</evidence>
<dbReference type="EMBL" id="ACRF02000016">
    <property type="protein sequence ID" value="EEW92960.1"/>
    <property type="molecule type" value="Genomic_DNA"/>
</dbReference>
<dbReference type="Gene3D" id="2.40.30.170">
    <property type="match status" value="1"/>
</dbReference>
<evidence type="ECO:0000259" key="4">
    <source>
        <dbReference type="Pfam" id="PF25984"/>
    </source>
</evidence>
<dbReference type="AlphaFoldDB" id="D0BLU5"/>
<dbReference type="Pfam" id="PF25990">
    <property type="entry name" value="Beta-barrel_YknX"/>
    <property type="match status" value="1"/>
</dbReference>
<keyword evidence="3" id="KW-1133">Transmembrane helix</keyword>
<dbReference type="RefSeq" id="WP_006703225.1">
    <property type="nucleotide sequence ID" value="NZ_KI391971.1"/>
</dbReference>
<keyword evidence="1" id="KW-0175">Coiled coil</keyword>
<dbReference type="InterPro" id="IPR058637">
    <property type="entry name" value="YknX-like_C"/>
</dbReference>
<sequence length="403" mass="44157">MSKTLKWSMISVMVLGAIAVIVLGFLKLHSPEKKEEHHYTIMELTEQEPLVLDGNIETAKEQSYHVDPQKGQVAQVKVTDGQEVEAGDVLFEYDNETLSDEVADLNRQVSRLVAERDRLYQELETQKNRKAQAKQELEKEVPTQNQQGTANQTAHVGTMDTTAFDQAIEGTQKAIRDMNNNIEDVNTKIERLSKKTSSSVTADIAGTISINPEGKTNVQLAFIKITSKDSEAKTTVSEYDYESVEKGASVTIYVKAQDREIKGTISFVSTDPSGSGANPVPSLPTSPSAASSGGGHSVARYDVIVKPEISLPNGFTVQVKIPQKGLVLTEQAIQKDGEQEYVYLYDNGVAKRKNIKRVKKGFQWIVQEGLSIGDKVIANPDSDITDGAAVSSTQLEESVKSHD</sequence>
<feature type="domain" description="YknX-like barrel-sandwich hybrid" evidence="4">
    <location>
        <begin position="62"/>
        <end position="213"/>
    </location>
</feature>
<feature type="domain" description="YknX-like beta-barrel" evidence="6">
    <location>
        <begin position="232"/>
        <end position="321"/>
    </location>
</feature>